<comment type="subcellular location">
    <subcellularLocation>
        <location evidence="1">Nucleus</location>
    </subcellularLocation>
</comment>
<dbReference type="InterPro" id="IPR036955">
    <property type="entry name" value="AP2/ERF_dom_sf"/>
</dbReference>
<evidence type="ECO:0000256" key="4">
    <source>
        <dbReference type="ARBA" id="ARBA00023163"/>
    </source>
</evidence>
<evidence type="ECO:0000256" key="5">
    <source>
        <dbReference type="ARBA" id="ARBA00023242"/>
    </source>
</evidence>
<reference evidence="9 10" key="2">
    <citation type="submission" date="2025-04" db="UniProtKB">
        <authorList>
            <consortium name="RefSeq"/>
        </authorList>
    </citation>
    <scope>IDENTIFICATION</scope>
</reference>
<evidence type="ECO:0000313" key="10">
    <source>
        <dbReference type="RefSeq" id="XP_021847490.1"/>
    </source>
</evidence>
<dbReference type="GO" id="GO:0009873">
    <property type="term" value="P:ethylene-activated signaling pathway"/>
    <property type="evidence" value="ECO:0007669"/>
    <property type="project" value="InterPro"/>
</dbReference>
<keyword evidence="8" id="KW-1185">Reference proteome</keyword>
<dbReference type="OrthoDB" id="668733at2759"/>
<dbReference type="RefSeq" id="XP_021847489.1">
    <property type="nucleotide sequence ID" value="XM_021991797.1"/>
</dbReference>
<dbReference type="AlphaFoldDB" id="A0A9R0IG45"/>
<feature type="region of interest" description="Disordered" evidence="6">
    <location>
        <begin position="177"/>
        <end position="204"/>
    </location>
</feature>
<evidence type="ECO:0000256" key="1">
    <source>
        <dbReference type="ARBA" id="ARBA00004123"/>
    </source>
</evidence>
<organism evidence="8 9">
    <name type="scientific">Spinacia oleracea</name>
    <name type="common">Spinach</name>
    <dbReference type="NCBI Taxonomy" id="3562"/>
    <lineage>
        <taxon>Eukaryota</taxon>
        <taxon>Viridiplantae</taxon>
        <taxon>Streptophyta</taxon>
        <taxon>Embryophyta</taxon>
        <taxon>Tracheophyta</taxon>
        <taxon>Spermatophyta</taxon>
        <taxon>Magnoliopsida</taxon>
        <taxon>eudicotyledons</taxon>
        <taxon>Gunneridae</taxon>
        <taxon>Pentapetalae</taxon>
        <taxon>Caryophyllales</taxon>
        <taxon>Chenopodiaceae</taxon>
        <taxon>Chenopodioideae</taxon>
        <taxon>Anserineae</taxon>
        <taxon>Spinacia</taxon>
    </lineage>
</organism>
<evidence type="ECO:0000313" key="9">
    <source>
        <dbReference type="RefSeq" id="XP_021847489.1"/>
    </source>
</evidence>
<dbReference type="SMART" id="SM00380">
    <property type="entry name" value="AP2"/>
    <property type="match status" value="1"/>
</dbReference>
<dbReference type="PROSITE" id="PS51032">
    <property type="entry name" value="AP2_ERF"/>
    <property type="match status" value="1"/>
</dbReference>
<evidence type="ECO:0000256" key="2">
    <source>
        <dbReference type="ARBA" id="ARBA00023015"/>
    </source>
</evidence>
<evidence type="ECO:0000259" key="7">
    <source>
        <dbReference type="PROSITE" id="PS51032"/>
    </source>
</evidence>
<dbReference type="CDD" id="cd00018">
    <property type="entry name" value="AP2"/>
    <property type="match status" value="1"/>
</dbReference>
<dbReference type="RefSeq" id="XP_021847490.1">
    <property type="nucleotide sequence ID" value="XM_021991798.1"/>
</dbReference>
<dbReference type="FunFam" id="3.30.730.10:FF:000001">
    <property type="entry name" value="Ethylene-responsive transcription factor 2"/>
    <property type="match status" value="1"/>
</dbReference>
<evidence type="ECO:0000313" key="8">
    <source>
        <dbReference type="Proteomes" id="UP000813463"/>
    </source>
</evidence>
<proteinExistence type="predicted"/>
<gene>
    <name evidence="9 10" type="primary">LOC110787212</name>
</gene>
<dbReference type="KEGG" id="soe:110787212"/>
<keyword evidence="4" id="KW-0804">Transcription</keyword>
<keyword evidence="3" id="KW-0238">DNA-binding</keyword>
<protein>
    <submittedName>
        <fullName evidence="9 10">Ethylene-responsive transcription factor RAP2-12-like</fullName>
    </submittedName>
</protein>
<dbReference type="SUPFAM" id="SSF54171">
    <property type="entry name" value="DNA-binding domain"/>
    <property type="match status" value="1"/>
</dbReference>
<reference evidence="8" key="1">
    <citation type="journal article" date="2021" name="Nat. Commun.">
        <title>Genomic analyses provide insights into spinach domestication and the genetic basis of agronomic traits.</title>
        <authorList>
            <person name="Cai X."/>
            <person name="Sun X."/>
            <person name="Xu C."/>
            <person name="Sun H."/>
            <person name="Wang X."/>
            <person name="Ge C."/>
            <person name="Zhang Z."/>
            <person name="Wang Q."/>
            <person name="Fei Z."/>
            <person name="Jiao C."/>
            <person name="Wang Q."/>
        </authorList>
    </citation>
    <scope>NUCLEOTIDE SEQUENCE [LARGE SCALE GENOMIC DNA]</scope>
    <source>
        <strain evidence="8">cv. Varoflay</strain>
    </source>
</reference>
<feature type="region of interest" description="Disordered" evidence="6">
    <location>
        <begin position="101"/>
        <end position="127"/>
    </location>
</feature>
<keyword evidence="5" id="KW-0539">Nucleus</keyword>
<keyword evidence="2" id="KW-0805">Transcription regulation</keyword>
<evidence type="ECO:0000256" key="6">
    <source>
        <dbReference type="SAM" id="MobiDB-lite"/>
    </source>
</evidence>
<accession>A0A9R0IG45</accession>
<dbReference type="Gene3D" id="3.30.730.10">
    <property type="entry name" value="AP2/ERF domain"/>
    <property type="match status" value="1"/>
</dbReference>
<dbReference type="Pfam" id="PF00847">
    <property type="entry name" value="AP2"/>
    <property type="match status" value="1"/>
</dbReference>
<feature type="domain" description="AP2/ERF" evidence="7">
    <location>
        <begin position="123"/>
        <end position="180"/>
    </location>
</feature>
<dbReference type="GO" id="GO:0003700">
    <property type="term" value="F:DNA-binding transcription factor activity"/>
    <property type="evidence" value="ECO:0007669"/>
    <property type="project" value="InterPro"/>
</dbReference>
<dbReference type="GeneID" id="110787212"/>
<name>A0A9R0IG45_SPIOL</name>
<dbReference type="GO" id="GO:0005634">
    <property type="term" value="C:nucleus"/>
    <property type="evidence" value="ECO:0007669"/>
    <property type="project" value="UniProtKB-SubCell"/>
</dbReference>
<dbReference type="GO" id="GO:0003677">
    <property type="term" value="F:DNA binding"/>
    <property type="evidence" value="ECO:0007669"/>
    <property type="project" value="UniProtKB-KW"/>
</dbReference>
<dbReference type="PANTHER" id="PTHR31190">
    <property type="entry name" value="DNA-BINDING DOMAIN"/>
    <property type="match status" value="1"/>
</dbReference>
<sequence length="387" mass="42764">MCGGAVISDYYIPTGRSHRLTADYLWPDLKGAAVAAAKKGTTGYSKPLRSGIANVDDDDAVADQAFEADFLEFKDESDDEVSVLPEFKPFSFALPKPKSPTGLKPVEFESQAEKSAKRKRKNQYRGIRQRPWGKWAAEIRDPRKGVRVWLGTFNTAEEAARAYDAEARRIRGDKAKVNFPEESPAPSATPRRAVKVRSQKPATSQNINQNFNVMNNPQNEYYKSFAVVEEKPQVKQFQYSDPMPVVGEVAAFQPFTTTPSEGADLYFNSEEGSNSFDCSDFAWGENGPKTPEISSFFSSALSSDDDGNATKKMKVTPGDALPVEEHSGKSLSEELSDADFESQLNFLDTPYLDENWAIDAFLGGDASNEGVNPMDLWSFDDFPGGVF</sequence>
<dbReference type="InterPro" id="IPR016177">
    <property type="entry name" value="DNA-bd_dom_sf"/>
</dbReference>
<dbReference type="PRINTS" id="PR00367">
    <property type="entry name" value="ETHRSPELEMNT"/>
</dbReference>
<dbReference type="InterPro" id="IPR044808">
    <property type="entry name" value="ERF_plant"/>
</dbReference>
<dbReference type="InterPro" id="IPR001471">
    <property type="entry name" value="AP2/ERF_dom"/>
</dbReference>
<evidence type="ECO:0000256" key="3">
    <source>
        <dbReference type="ARBA" id="ARBA00023125"/>
    </source>
</evidence>
<dbReference type="PANTHER" id="PTHR31190:SF480">
    <property type="entry name" value="ETHYLENE-RESPONSIVE TRANSCRIPTION FACTOR RAP2-12"/>
    <property type="match status" value="1"/>
</dbReference>
<dbReference type="Proteomes" id="UP000813463">
    <property type="component" value="Chromosome 1"/>
</dbReference>